<evidence type="ECO:0000313" key="2">
    <source>
        <dbReference type="Proteomes" id="UP000550086"/>
    </source>
</evidence>
<accession>A0A7L2YB48</accession>
<organism evidence="1 2">
    <name type="scientific">Jacana jacana</name>
    <name type="common">Wattled jacana</name>
    <name type="synonym">Parra jacana</name>
    <dbReference type="NCBI Taxonomy" id="54508"/>
    <lineage>
        <taxon>Eukaryota</taxon>
        <taxon>Metazoa</taxon>
        <taxon>Chordata</taxon>
        <taxon>Craniata</taxon>
        <taxon>Vertebrata</taxon>
        <taxon>Euteleostomi</taxon>
        <taxon>Archelosauria</taxon>
        <taxon>Archosauria</taxon>
        <taxon>Dinosauria</taxon>
        <taxon>Saurischia</taxon>
        <taxon>Theropoda</taxon>
        <taxon>Coelurosauria</taxon>
        <taxon>Aves</taxon>
        <taxon>Neognathae</taxon>
        <taxon>Neoaves</taxon>
        <taxon>Charadriiformes</taxon>
        <taxon>Jacanidae</taxon>
        <taxon>Jacana</taxon>
    </lineage>
</organism>
<sequence length="283" mass="32547">MFLFSNKHKTPISTYTDSYRPPYSVKKTLYKHSLQPLWTENKFVTKGLTLPPVQNVATQGEPEHPINVSMQEYYRKTIKSTAYWTDKYLLARSEEKYKPVSVNEGKYITWRASPYNSAAWNKHCCCIPRLPRVTRVETSLNSLCTPCPLRSTYLSECERELVANMPHRLPLYATMGKGCFQGYYSPSSGRHYWLRGTNYYVDGNSVIRRHLRALGERALRVHCLPLCSDGSQKQVFCSSSSPRFPSPLPDTSICSPRWDTSHFMTTGGVQRGSYIIHPEFFSE</sequence>
<dbReference type="Pfam" id="PF15181">
    <property type="entry name" value="SMRP1"/>
    <property type="match status" value="1"/>
</dbReference>
<dbReference type="PANTHER" id="PTHR35664:SF1">
    <property type="entry name" value="SPERMATID-SPECIFIC MANCHETTE-RELATED PROTEIN 1"/>
    <property type="match status" value="1"/>
</dbReference>
<dbReference type="InterPro" id="IPR028195">
    <property type="entry name" value="SPMIP6"/>
</dbReference>
<dbReference type="AlphaFoldDB" id="A0A7L2YB48"/>
<protein>
    <submittedName>
        <fullName evidence="1">SMRP1 protein</fullName>
    </submittedName>
</protein>
<dbReference type="EMBL" id="VZTM01007217">
    <property type="protein sequence ID" value="NXS92690.1"/>
    <property type="molecule type" value="Genomic_DNA"/>
</dbReference>
<feature type="non-terminal residue" evidence="1">
    <location>
        <position position="283"/>
    </location>
</feature>
<dbReference type="GO" id="GO:0043014">
    <property type="term" value="F:alpha-tubulin binding"/>
    <property type="evidence" value="ECO:0007669"/>
    <property type="project" value="TreeGrafter"/>
</dbReference>
<dbReference type="GO" id="GO:0048471">
    <property type="term" value="C:perinuclear region of cytoplasm"/>
    <property type="evidence" value="ECO:0007669"/>
    <property type="project" value="TreeGrafter"/>
</dbReference>
<keyword evidence="2" id="KW-1185">Reference proteome</keyword>
<dbReference type="GO" id="GO:0002177">
    <property type="term" value="C:manchette"/>
    <property type="evidence" value="ECO:0007669"/>
    <property type="project" value="TreeGrafter"/>
</dbReference>
<comment type="caution">
    <text evidence="1">The sequence shown here is derived from an EMBL/GenBank/DDBJ whole genome shotgun (WGS) entry which is preliminary data.</text>
</comment>
<proteinExistence type="predicted"/>
<dbReference type="OrthoDB" id="9820464at2759"/>
<reference evidence="1 2" key="1">
    <citation type="submission" date="2019-09" db="EMBL/GenBank/DDBJ databases">
        <title>Bird 10,000 Genomes (B10K) Project - Family phase.</title>
        <authorList>
            <person name="Zhang G."/>
        </authorList>
    </citation>
    <scope>NUCLEOTIDE SEQUENCE [LARGE SCALE GENOMIC DNA]</scope>
    <source>
        <strain evidence="1">B10K-DU-002-59</strain>
        <tissue evidence="1">Muscle</tissue>
    </source>
</reference>
<dbReference type="PANTHER" id="PTHR35664">
    <property type="entry name" value="SPERMATID-SPECIFIC MANCHETTE-RELATED PROTEIN 1"/>
    <property type="match status" value="1"/>
</dbReference>
<dbReference type="Proteomes" id="UP000550086">
    <property type="component" value="Unassembled WGS sequence"/>
</dbReference>
<feature type="non-terminal residue" evidence="1">
    <location>
        <position position="1"/>
    </location>
</feature>
<evidence type="ECO:0000313" key="1">
    <source>
        <dbReference type="EMBL" id="NXS92690.1"/>
    </source>
</evidence>
<gene>
    <name evidence="1" type="primary">Smrp1</name>
    <name evidence="1" type="ORF">JACJAC_R08873</name>
</gene>
<name>A0A7L2YB48_JACJC</name>